<name>A0ABW8B453_9ACTN</name>
<organism evidence="1 2">
    <name type="scientific">Streptomyces salinarius</name>
    <dbReference type="NCBI Taxonomy" id="2762598"/>
    <lineage>
        <taxon>Bacteria</taxon>
        <taxon>Bacillati</taxon>
        <taxon>Actinomycetota</taxon>
        <taxon>Actinomycetes</taxon>
        <taxon>Kitasatosporales</taxon>
        <taxon>Streptomycetaceae</taxon>
        <taxon>Streptomyces</taxon>
    </lineage>
</organism>
<dbReference type="RefSeq" id="WP_399590995.1">
    <property type="nucleotide sequence ID" value="NZ_JBITPR010000016.1"/>
</dbReference>
<dbReference type="EMBL" id="JBITPR010000016">
    <property type="protein sequence ID" value="MFI7869753.1"/>
    <property type="molecule type" value="Genomic_DNA"/>
</dbReference>
<gene>
    <name evidence="1" type="ORF">AB4829_04025</name>
</gene>
<keyword evidence="2" id="KW-1185">Reference proteome</keyword>
<reference evidence="1 2" key="1">
    <citation type="submission" date="2024-07" db="EMBL/GenBank/DDBJ databases">
        <title>Whole genome sequencing of Prodigiosin pigment-producing Streptomyces salinarius isolated from rhizosphere soil of Arachis hypogaea.</title>
        <authorList>
            <person name="Vidhya A."/>
            <person name="Ramya S."/>
        </authorList>
    </citation>
    <scope>NUCLEOTIDE SEQUENCE [LARGE SCALE GENOMIC DNA]</scope>
    <source>
        <strain evidence="1 2">VRMG2420</strain>
    </source>
</reference>
<dbReference type="Proteomes" id="UP001614264">
    <property type="component" value="Unassembled WGS sequence"/>
</dbReference>
<proteinExistence type="predicted"/>
<accession>A0ABW8B453</accession>
<sequence>MSGTLPPASGVPSPPGFGAVLETPQVSALRRRLHGRVLEVVSRMPRPLAEDVAALLGRHGRTRSADQGDLFVLFPAPVWSFLHWVPAARRPDAERLHAAALLLHLWDDHLTDRQLVPDLAALQLRTELWRCLEQDTSALCAAWGVDPGLVVRHTERYLCATHAPRTPADLDSYCSIAREQAALWTLLPRLLETGGRAVAGWSSLVEDFAVAWRLVDDAADVRRDAVAGIRSAVWWELSGAGRARWDAWSRLDGRTDPSGDVLGAAPWDGSEDAGCAEGVGRVLARAAALLAAAVERAAAAGEEGVVTELLTARAGVLTSARRPF</sequence>
<evidence type="ECO:0000313" key="1">
    <source>
        <dbReference type="EMBL" id="MFI7869753.1"/>
    </source>
</evidence>
<comment type="caution">
    <text evidence="1">The sequence shown here is derived from an EMBL/GenBank/DDBJ whole genome shotgun (WGS) entry which is preliminary data.</text>
</comment>
<protein>
    <submittedName>
        <fullName evidence="1">Uncharacterized protein</fullName>
    </submittedName>
</protein>
<evidence type="ECO:0000313" key="2">
    <source>
        <dbReference type="Proteomes" id="UP001614264"/>
    </source>
</evidence>